<dbReference type="RefSeq" id="WP_205259219.1">
    <property type="nucleotide sequence ID" value="NZ_JAERWK010000005.1"/>
</dbReference>
<gene>
    <name evidence="1" type="ORF">JL106_03055</name>
</gene>
<evidence type="ECO:0000313" key="2">
    <source>
        <dbReference type="Proteomes" id="UP000663792"/>
    </source>
</evidence>
<sequence length="60" mass="6402">MTTSTPNTTSTSDTTTVLTELAAHLTGTVLATETVPEHPRLGAGSDLLRLPVSRVRLRWA</sequence>
<reference evidence="1" key="1">
    <citation type="submission" date="2021-01" db="EMBL/GenBank/DDBJ databases">
        <title>YIM 132084 draft genome.</title>
        <authorList>
            <person name="An D."/>
        </authorList>
    </citation>
    <scope>NUCLEOTIDE SEQUENCE</scope>
    <source>
        <strain evidence="1">YIM 132084</strain>
    </source>
</reference>
<proteinExistence type="predicted"/>
<accession>A0A939C0K9</accession>
<name>A0A939C0K9_9ACTN</name>
<dbReference type="AlphaFoldDB" id="A0A939C0K9"/>
<protein>
    <submittedName>
        <fullName evidence="1">Uncharacterized protein</fullName>
    </submittedName>
</protein>
<comment type="caution">
    <text evidence="1">The sequence shown here is derived from an EMBL/GenBank/DDBJ whole genome shotgun (WGS) entry which is preliminary data.</text>
</comment>
<keyword evidence="2" id="KW-1185">Reference proteome</keyword>
<dbReference type="Proteomes" id="UP000663792">
    <property type="component" value="Unassembled WGS sequence"/>
</dbReference>
<dbReference type="EMBL" id="JAERWK010000005">
    <property type="protein sequence ID" value="MBM9466257.1"/>
    <property type="molecule type" value="Genomic_DNA"/>
</dbReference>
<evidence type="ECO:0000313" key="1">
    <source>
        <dbReference type="EMBL" id="MBM9466257.1"/>
    </source>
</evidence>
<organism evidence="1 2">
    <name type="scientific">Nakamurella leprariae</name>
    <dbReference type="NCBI Taxonomy" id="2803911"/>
    <lineage>
        <taxon>Bacteria</taxon>
        <taxon>Bacillati</taxon>
        <taxon>Actinomycetota</taxon>
        <taxon>Actinomycetes</taxon>
        <taxon>Nakamurellales</taxon>
        <taxon>Nakamurellaceae</taxon>
        <taxon>Nakamurella</taxon>
    </lineage>
</organism>